<dbReference type="CDD" id="cd00054">
    <property type="entry name" value="EGF_CA"/>
    <property type="match status" value="1"/>
</dbReference>
<dbReference type="SMART" id="SM00042">
    <property type="entry name" value="CUB"/>
    <property type="match status" value="1"/>
</dbReference>
<comment type="cofactor">
    <cofactor evidence="8 9">
        <name>Zn(2+)</name>
        <dbReference type="ChEBI" id="CHEBI:29105"/>
    </cofactor>
    <text evidence="8 9">Binds 1 zinc ion per subunit.</text>
</comment>
<keyword evidence="1 8" id="KW-0645">Protease</keyword>
<dbReference type="CDD" id="cd06263">
    <property type="entry name" value="MAM"/>
    <property type="match status" value="1"/>
</dbReference>
<dbReference type="Pfam" id="PF00431">
    <property type="entry name" value="CUB"/>
    <property type="match status" value="1"/>
</dbReference>
<feature type="disulfide bond" evidence="7">
    <location>
        <begin position="508"/>
        <end position="517"/>
    </location>
</feature>
<evidence type="ECO:0000256" key="3">
    <source>
        <dbReference type="ARBA" id="ARBA00022801"/>
    </source>
</evidence>
<comment type="caution">
    <text evidence="7">Lacks conserved residue(s) required for the propagation of feature annotation.</text>
</comment>
<dbReference type="AlphaFoldDB" id="A0A8W8NVQ4"/>
<dbReference type="GO" id="GO:0006508">
    <property type="term" value="P:proteolysis"/>
    <property type="evidence" value="ECO:0007669"/>
    <property type="project" value="UniProtKB-KW"/>
</dbReference>
<feature type="domain" description="CUB" evidence="11">
    <location>
        <begin position="363"/>
        <end position="480"/>
    </location>
</feature>
<dbReference type="OrthoDB" id="6123585at2759"/>
<dbReference type="GO" id="GO:0004222">
    <property type="term" value="F:metalloendopeptidase activity"/>
    <property type="evidence" value="ECO:0007669"/>
    <property type="project" value="UniProtKB-UniRule"/>
</dbReference>
<feature type="disulfide bond" evidence="7">
    <location>
        <begin position="489"/>
        <end position="506"/>
    </location>
</feature>
<dbReference type="PROSITE" id="PS50060">
    <property type="entry name" value="MAM_2"/>
    <property type="match status" value="1"/>
</dbReference>
<feature type="binding site" evidence="8">
    <location>
        <position position="220"/>
    </location>
    <ligand>
        <name>Zn(2+)</name>
        <dbReference type="ChEBI" id="CHEBI:29105"/>
        <note>catalytic</note>
    </ligand>
</feature>
<sequence>MLFEMKIQSIIVIILTGFLLQRCSASAIHDVRGSQGTQNEVRHNRATKEKKFDPKELNKPLLDENSLEENYAERMVVYLDGKKTKPKNINSKPKESQISSQLDRHPPSLGNDPQPPVGTRRKRHFIAEENVKWPNKVIPYQIETSTFNSQTNITAVFQEAVSLFNEAGCVKWVPRTSEEDYISVIGNQLKCSSFVGHLGVSGQKLWLYEYGCVFLDVALHEMLHAAGTMHEQSREDDRDRTITLNWDSIPRQLEMNYRGYKTANAREYDLGSVLQYPLKYGTIRLMYASDPDLAYLTENMKTDLSFYDKAELNAFYQCTDDCADPPVCQNEGFVKQVNGECSCQCVEGLTGPDCTQLDTSPKCGNIINLEEGKPDKITLFNYDGGLKCTWLIKGTPRTKIQVKIDSLDLPTSDMGNCYHYLEIRDYLTGAPGKLICGNSDGGEFTKKNLGPTNIMIVRFDSDQYETVTPGKGFSLTVTAAPSACSSSPCKYPSTCVDGTTTDEYTCTCTEGYSGTNCDTVPAFGYVTDSFEDDFLTLMKHTTVNTDFKWSTGMYHNLNGNLIRPTDGHLMAIMANHFFRTPFYYTYKARMETTVKFERADRCLRLDYAISDRNIGGAYTTSLTVTAVMGSTTITETLGSTGNVWRSFEMSLEAADDLKISIRCVFGFQQLVLDNIRISPFLCNVPTPCDGVECPDGRVCQATSTTTYQCRCPAGVCGDSPGNNDMFFTCDFETINEPYCFLEESNSDQFDFTRKTGETLTSNTGPTSAALGSYYKYAEATGHHPGDEAILQSNVPFAFGTYCLSLSIHMEGKESGSLSILTQEGTENAVLQTQYSGEQTVGWFRASTEIDLTPFTKIMIKAVRGGKKEEHDKGDVAIDNVELKFGPCSN</sequence>
<keyword evidence="3 8" id="KW-0378">Hydrolase</keyword>
<dbReference type="PANTHER" id="PTHR10127:SF780">
    <property type="entry name" value="METALLOENDOPEPTIDASE"/>
    <property type="match status" value="1"/>
</dbReference>
<dbReference type="Gene3D" id="2.60.120.290">
    <property type="entry name" value="Spermadhesin, CUB domain"/>
    <property type="match status" value="1"/>
</dbReference>
<dbReference type="SMART" id="SM00181">
    <property type="entry name" value="EGF"/>
    <property type="match status" value="3"/>
</dbReference>
<evidence type="ECO:0000259" key="12">
    <source>
        <dbReference type="PROSITE" id="PS50026"/>
    </source>
</evidence>
<dbReference type="EnsemblMetazoa" id="G7587.1">
    <property type="protein sequence ID" value="G7587.1:cds"/>
    <property type="gene ID" value="G7587"/>
</dbReference>
<dbReference type="InterPro" id="IPR006026">
    <property type="entry name" value="Peptidase_Metallo"/>
</dbReference>
<feature type="compositionally biased region" description="Polar residues" evidence="10">
    <location>
        <begin position="87"/>
        <end position="101"/>
    </location>
</feature>
<dbReference type="PROSITE" id="PS50026">
    <property type="entry name" value="EGF_3"/>
    <property type="match status" value="1"/>
</dbReference>
<keyword evidence="5 8" id="KW-0482">Metalloprotease</keyword>
<feature type="compositionally biased region" description="Basic and acidic residues" evidence="10">
    <location>
        <begin position="40"/>
        <end position="62"/>
    </location>
</feature>
<dbReference type="EC" id="3.4.24.-" evidence="9"/>
<evidence type="ECO:0000313" key="16">
    <source>
        <dbReference type="Proteomes" id="UP000005408"/>
    </source>
</evidence>
<feature type="signal peptide" evidence="9">
    <location>
        <begin position="1"/>
        <end position="25"/>
    </location>
</feature>
<dbReference type="Gene3D" id="2.60.120.200">
    <property type="match status" value="2"/>
</dbReference>
<dbReference type="InterPro" id="IPR000998">
    <property type="entry name" value="MAM_dom"/>
</dbReference>
<dbReference type="PROSITE" id="PS51864">
    <property type="entry name" value="ASTACIN"/>
    <property type="match status" value="1"/>
</dbReference>
<keyword evidence="2 8" id="KW-0479">Metal-binding</keyword>
<organism evidence="15 16">
    <name type="scientific">Magallana gigas</name>
    <name type="common">Pacific oyster</name>
    <name type="synonym">Crassostrea gigas</name>
    <dbReference type="NCBI Taxonomy" id="29159"/>
    <lineage>
        <taxon>Eukaryota</taxon>
        <taxon>Metazoa</taxon>
        <taxon>Spiralia</taxon>
        <taxon>Lophotrochozoa</taxon>
        <taxon>Mollusca</taxon>
        <taxon>Bivalvia</taxon>
        <taxon>Autobranchia</taxon>
        <taxon>Pteriomorphia</taxon>
        <taxon>Ostreida</taxon>
        <taxon>Ostreoidea</taxon>
        <taxon>Ostreidae</taxon>
        <taxon>Magallana</taxon>
    </lineage>
</organism>
<keyword evidence="4 8" id="KW-0862">Zinc</keyword>
<dbReference type="InterPro" id="IPR035914">
    <property type="entry name" value="Sperma_CUB_dom_sf"/>
</dbReference>
<feature type="domain" description="Peptidase M12A" evidence="14">
    <location>
        <begin position="124"/>
        <end position="319"/>
    </location>
</feature>
<dbReference type="Gene3D" id="2.10.25.10">
    <property type="entry name" value="Laminin"/>
    <property type="match status" value="1"/>
</dbReference>
<keyword evidence="6 7" id="KW-1015">Disulfide bond</keyword>
<dbReference type="InterPro" id="IPR000859">
    <property type="entry name" value="CUB_dom"/>
</dbReference>
<evidence type="ECO:0000259" key="13">
    <source>
        <dbReference type="PROSITE" id="PS50060"/>
    </source>
</evidence>
<proteinExistence type="predicted"/>
<evidence type="ECO:0000256" key="8">
    <source>
        <dbReference type="PROSITE-ProRule" id="PRU01211"/>
    </source>
</evidence>
<feature type="domain" description="EGF-like" evidence="12">
    <location>
        <begin position="480"/>
        <end position="518"/>
    </location>
</feature>
<dbReference type="InterPro" id="IPR000742">
    <property type="entry name" value="EGF"/>
</dbReference>
<dbReference type="GO" id="GO:0008270">
    <property type="term" value="F:zinc ion binding"/>
    <property type="evidence" value="ECO:0007669"/>
    <property type="project" value="UniProtKB-UniRule"/>
</dbReference>
<dbReference type="PANTHER" id="PTHR10127">
    <property type="entry name" value="DISCOIDIN, CUB, EGF, LAMININ , AND ZINC METALLOPROTEASE DOMAIN CONTAINING"/>
    <property type="match status" value="1"/>
</dbReference>
<evidence type="ECO:0000256" key="2">
    <source>
        <dbReference type="ARBA" id="ARBA00022723"/>
    </source>
</evidence>
<dbReference type="SUPFAM" id="SSF49854">
    <property type="entry name" value="Spermadhesin, CUB domain"/>
    <property type="match status" value="1"/>
</dbReference>
<feature type="active site" evidence="8">
    <location>
        <position position="221"/>
    </location>
</feature>
<evidence type="ECO:0000256" key="4">
    <source>
        <dbReference type="ARBA" id="ARBA00022833"/>
    </source>
</evidence>
<dbReference type="InterPro" id="IPR013320">
    <property type="entry name" value="ConA-like_dom_sf"/>
</dbReference>
<dbReference type="InterPro" id="IPR024079">
    <property type="entry name" value="MetalloPept_cat_dom_sf"/>
</dbReference>
<keyword evidence="7" id="KW-0245">EGF-like domain</keyword>
<evidence type="ECO:0000256" key="6">
    <source>
        <dbReference type="ARBA" id="ARBA00023157"/>
    </source>
</evidence>
<dbReference type="PROSITE" id="PS00022">
    <property type="entry name" value="EGF_1"/>
    <property type="match status" value="1"/>
</dbReference>
<dbReference type="InterPro" id="IPR001506">
    <property type="entry name" value="Peptidase_M12A"/>
</dbReference>
<name>A0A8W8NVQ4_MAGGI</name>
<dbReference type="SMART" id="SM00235">
    <property type="entry name" value="ZnMc"/>
    <property type="match status" value="1"/>
</dbReference>
<dbReference type="Gene3D" id="3.40.390.10">
    <property type="entry name" value="Collagenase (Catalytic Domain)"/>
    <property type="match status" value="1"/>
</dbReference>
<dbReference type="SMART" id="SM00137">
    <property type="entry name" value="MAM"/>
    <property type="match status" value="1"/>
</dbReference>
<dbReference type="GO" id="GO:0016020">
    <property type="term" value="C:membrane"/>
    <property type="evidence" value="ECO:0007669"/>
    <property type="project" value="InterPro"/>
</dbReference>
<evidence type="ECO:0000256" key="5">
    <source>
        <dbReference type="ARBA" id="ARBA00023049"/>
    </source>
</evidence>
<dbReference type="SUPFAM" id="SSF57196">
    <property type="entry name" value="EGF/Laminin"/>
    <property type="match status" value="1"/>
</dbReference>
<feature type="region of interest" description="Disordered" evidence="10">
    <location>
        <begin position="31"/>
        <end position="64"/>
    </location>
</feature>
<dbReference type="PRINTS" id="PR00480">
    <property type="entry name" value="ASTACIN"/>
</dbReference>
<feature type="region of interest" description="Disordered" evidence="10">
    <location>
        <begin position="82"/>
        <end position="119"/>
    </location>
</feature>
<dbReference type="PROSITE" id="PS01180">
    <property type="entry name" value="CUB"/>
    <property type="match status" value="1"/>
</dbReference>
<evidence type="ECO:0000256" key="9">
    <source>
        <dbReference type="RuleBase" id="RU361183"/>
    </source>
</evidence>
<dbReference type="Proteomes" id="UP000005408">
    <property type="component" value="Unassembled WGS sequence"/>
</dbReference>
<dbReference type="SUPFAM" id="SSF49899">
    <property type="entry name" value="Concanavalin A-like lectins/glucanases"/>
    <property type="match status" value="2"/>
</dbReference>
<feature type="chain" id="PRO_5036515071" description="Metalloendopeptidase" evidence="9">
    <location>
        <begin position="26"/>
        <end position="889"/>
    </location>
</feature>
<keyword evidence="16" id="KW-1185">Reference proteome</keyword>
<feature type="domain" description="MAM" evidence="13">
    <location>
        <begin position="727"/>
        <end position="889"/>
    </location>
</feature>
<evidence type="ECO:0000256" key="7">
    <source>
        <dbReference type="PROSITE-ProRule" id="PRU00076"/>
    </source>
</evidence>
<dbReference type="CDD" id="cd00041">
    <property type="entry name" value="CUB"/>
    <property type="match status" value="1"/>
</dbReference>
<protein>
    <recommendedName>
        <fullName evidence="9">Metalloendopeptidase</fullName>
        <ecNumber evidence="9">3.4.24.-</ecNumber>
    </recommendedName>
</protein>
<feature type="binding site" evidence="8">
    <location>
        <position position="224"/>
    </location>
    <ligand>
        <name>Zn(2+)</name>
        <dbReference type="ChEBI" id="CHEBI:29105"/>
        <note>catalytic</note>
    </ligand>
</feature>
<evidence type="ECO:0000256" key="10">
    <source>
        <dbReference type="SAM" id="MobiDB-lite"/>
    </source>
</evidence>
<evidence type="ECO:0000259" key="11">
    <source>
        <dbReference type="PROSITE" id="PS01180"/>
    </source>
</evidence>
<reference evidence="15" key="1">
    <citation type="submission" date="2022-08" db="UniProtKB">
        <authorList>
            <consortium name="EnsemblMetazoa"/>
        </authorList>
    </citation>
    <scope>IDENTIFICATION</scope>
    <source>
        <strain evidence="15">05x7-T-G4-1.051#20</strain>
    </source>
</reference>
<dbReference type="Pfam" id="PF00629">
    <property type="entry name" value="MAM"/>
    <property type="match status" value="1"/>
</dbReference>
<evidence type="ECO:0000256" key="1">
    <source>
        <dbReference type="ARBA" id="ARBA00022670"/>
    </source>
</evidence>
<feature type="binding site" evidence="8">
    <location>
        <position position="230"/>
    </location>
    <ligand>
        <name>Zn(2+)</name>
        <dbReference type="ChEBI" id="CHEBI:29105"/>
        <note>catalytic</note>
    </ligand>
</feature>
<evidence type="ECO:0000259" key="14">
    <source>
        <dbReference type="PROSITE" id="PS51864"/>
    </source>
</evidence>
<dbReference type="SUPFAM" id="SSF55486">
    <property type="entry name" value="Metalloproteases ('zincins'), catalytic domain"/>
    <property type="match status" value="1"/>
</dbReference>
<dbReference type="PROSITE" id="PS01186">
    <property type="entry name" value="EGF_2"/>
    <property type="match status" value="1"/>
</dbReference>
<keyword evidence="9" id="KW-0732">Signal</keyword>
<accession>A0A8W8NVQ4</accession>
<evidence type="ECO:0000313" key="15">
    <source>
        <dbReference type="EnsemblMetazoa" id="G7587.1:cds"/>
    </source>
</evidence>
<dbReference type="Pfam" id="PF01400">
    <property type="entry name" value="Astacin"/>
    <property type="match status" value="1"/>
</dbReference>